<dbReference type="RefSeq" id="WP_094363715.1">
    <property type="nucleotide sequence ID" value="NZ_NMVQ01000012.1"/>
</dbReference>
<name>A0A255H3H5_9ACTN</name>
<proteinExistence type="predicted"/>
<gene>
    <name evidence="2" type="ORF">CGZ93_08550</name>
</gene>
<accession>A0A255H3H5</accession>
<dbReference type="Proteomes" id="UP000216311">
    <property type="component" value="Unassembled WGS sequence"/>
</dbReference>
<dbReference type="OrthoDB" id="3736249at2"/>
<evidence type="ECO:0000313" key="2">
    <source>
        <dbReference type="EMBL" id="OYO21972.1"/>
    </source>
</evidence>
<evidence type="ECO:0000256" key="1">
    <source>
        <dbReference type="SAM" id="MobiDB-lite"/>
    </source>
</evidence>
<sequence length="136" mass="15288">MTKQVQAAYQIAFDEFERLSREGGADQPSAKMLEVEEGLYLEQDLALLRDQKKRKVKVEGGGAVSKSRSAVGASKSGSDSRLSLQICEDRRASQAVYPDGRRGQNRLWQGFVYARMEMGRAKLIDVDTVEVQRCDW</sequence>
<comment type="caution">
    <text evidence="2">The sequence shown here is derived from an EMBL/GenBank/DDBJ whole genome shotgun (WGS) entry which is preliminary data.</text>
</comment>
<protein>
    <submittedName>
        <fullName evidence="2">Uncharacterized protein</fullName>
    </submittedName>
</protein>
<reference evidence="2 3" key="1">
    <citation type="submission" date="2017-07" db="EMBL/GenBank/DDBJ databases">
        <title>Draft whole genome sequences of clinical Proprionibacteriaceae strains.</title>
        <authorList>
            <person name="Bernier A.-M."/>
            <person name="Bernard K."/>
            <person name="Domingo M.-C."/>
        </authorList>
    </citation>
    <scope>NUCLEOTIDE SEQUENCE [LARGE SCALE GENOMIC DNA]</scope>
    <source>
        <strain evidence="2 3">NML 130396</strain>
    </source>
</reference>
<dbReference type="EMBL" id="NMVQ01000012">
    <property type="protein sequence ID" value="OYO21972.1"/>
    <property type="molecule type" value="Genomic_DNA"/>
</dbReference>
<dbReference type="AlphaFoldDB" id="A0A255H3H5"/>
<feature type="region of interest" description="Disordered" evidence="1">
    <location>
        <begin position="59"/>
        <end position="82"/>
    </location>
</feature>
<evidence type="ECO:0000313" key="3">
    <source>
        <dbReference type="Proteomes" id="UP000216311"/>
    </source>
</evidence>
<organism evidence="2 3">
    <name type="scientific">Enemella dayhoffiae</name>
    <dbReference type="NCBI Taxonomy" id="2016507"/>
    <lineage>
        <taxon>Bacteria</taxon>
        <taxon>Bacillati</taxon>
        <taxon>Actinomycetota</taxon>
        <taxon>Actinomycetes</taxon>
        <taxon>Propionibacteriales</taxon>
        <taxon>Propionibacteriaceae</taxon>
        <taxon>Enemella</taxon>
    </lineage>
</organism>
<keyword evidence="3" id="KW-1185">Reference proteome</keyword>